<protein>
    <submittedName>
        <fullName evidence="2">FAD-dependent oxidoreductase</fullName>
    </submittedName>
</protein>
<dbReference type="PANTHER" id="PTHR46865:SF8">
    <property type="entry name" value="POSSIBLE OXIDOREDUCTASE"/>
    <property type="match status" value="1"/>
</dbReference>
<evidence type="ECO:0000313" key="2">
    <source>
        <dbReference type="EMBL" id="ORA96696.1"/>
    </source>
</evidence>
<dbReference type="EMBL" id="MVHT01000089">
    <property type="protein sequence ID" value="ORA96696.1"/>
    <property type="molecule type" value="Genomic_DNA"/>
</dbReference>
<dbReference type="Gene3D" id="3.50.50.60">
    <property type="entry name" value="FAD/NAD(P)-binding domain"/>
    <property type="match status" value="1"/>
</dbReference>
<dbReference type="GO" id="GO:0071949">
    <property type="term" value="F:FAD binding"/>
    <property type="evidence" value="ECO:0007669"/>
    <property type="project" value="InterPro"/>
</dbReference>
<dbReference type="RefSeq" id="WP_069422081.1">
    <property type="nucleotide sequence ID" value="NZ_CBCRZH010000077.1"/>
</dbReference>
<accession>A0A1E3S5W1</accession>
<dbReference type="InterPro" id="IPR036188">
    <property type="entry name" value="FAD/NAD-bd_sf"/>
</dbReference>
<gene>
    <name evidence="2" type="ORF">BST27_24395</name>
</gene>
<comment type="caution">
    <text evidence="2">The sequence shown here is derived from an EMBL/GenBank/DDBJ whole genome shotgun (WGS) entry which is preliminary data.</text>
</comment>
<dbReference type="PRINTS" id="PR00420">
    <property type="entry name" value="RNGMNOXGNASE"/>
</dbReference>
<dbReference type="AlphaFoldDB" id="A0A1E3S5W1"/>
<dbReference type="Gene3D" id="3.30.9.10">
    <property type="entry name" value="D-Amino Acid Oxidase, subunit A, domain 2"/>
    <property type="match status" value="1"/>
</dbReference>
<dbReference type="InterPro" id="IPR002938">
    <property type="entry name" value="FAD-bd"/>
</dbReference>
<proteinExistence type="predicted"/>
<dbReference type="Pfam" id="PF01494">
    <property type="entry name" value="FAD_binding_3"/>
    <property type="match status" value="1"/>
</dbReference>
<feature type="domain" description="FAD-binding" evidence="1">
    <location>
        <begin position="2"/>
        <end position="327"/>
    </location>
</feature>
<name>A0A1E3S5W1_MYCIE</name>
<dbReference type="PANTHER" id="PTHR46865">
    <property type="entry name" value="OXIDOREDUCTASE-RELATED"/>
    <property type="match status" value="1"/>
</dbReference>
<evidence type="ECO:0000313" key="3">
    <source>
        <dbReference type="Proteomes" id="UP000192739"/>
    </source>
</evidence>
<dbReference type="Proteomes" id="UP000192739">
    <property type="component" value="Unassembled WGS sequence"/>
</dbReference>
<keyword evidence="3" id="KW-1185">Reference proteome</keyword>
<evidence type="ECO:0000259" key="1">
    <source>
        <dbReference type="Pfam" id="PF01494"/>
    </source>
</evidence>
<sequence length="403" mass="43827">MKVAICGAGIAGLAAAERMSALGAEVVLLERSPGPRTQGYLIDFFGAGYDAAEAIGVLPAIEDLAYQVEEASLVDTHGRRRAGIPYGLIAKALEGRLCSIMRPDLEKALRDNLPGDVDLRFGASVADVFHRDEGVTVTLADGGELDVDLLIGADGIHSTVRTLVFGDESQYLRYLGFHTAAFVVDAPEIREVAGDRVMLTDTLDRQLGFSVLRDGKVAAFAVHRAPDPQRPSDVRVAIQSNYADMGWLVPQALENCPPAEEIYYDQVAQVVMPTWRKNRVVLLGDSCAAVSLLAGQGASLAVAAAYLLAEQFRRTSSVDRALDFYERLWRPTVEDKQKTARDMANRFLPATSGQQRTRRLALRFAWFGPVKRRLVAALVGEPDAVIPMLLDTASEDQAAEKPF</sequence>
<organism evidence="2 3">
    <name type="scientific">Mycobacterium intermedium</name>
    <dbReference type="NCBI Taxonomy" id="28445"/>
    <lineage>
        <taxon>Bacteria</taxon>
        <taxon>Bacillati</taxon>
        <taxon>Actinomycetota</taxon>
        <taxon>Actinomycetes</taxon>
        <taxon>Mycobacteriales</taxon>
        <taxon>Mycobacteriaceae</taxon>
        <taxon>Mycobacterium</taxon>
        <taxon>Mycobacterium simiae complex</taxon>
    </lineage>
</organism>
<dbReference type="SUPFAM" id="SSF51905">
    <property type="entry name" value="FAD/NAD(P)-binding domain"/>
    <property type="match status" value="1"/>
</dbReference>
<reference evidence="2 3" key="1">
    <citation type="submission" date="2017-02" db="EMBL/GenBank/DDBJ databases">
        <title>The new phylogeny of genus Mycobacterium.</title>
        <authorList>
            <person name="Tortoli E."/>
            <person name="Trovato A."/>
            <person name="Cirillo D.M."/>
        </authorList>
    </citation>
    <scope>NUCLEOTIDE SEQUENCE [LARGE SCALE GENOMIC DNA]</scope>
    <source>
        <strain evidence="2 3">DSM 44049</strain>
    </source>
</reference>
<dbReference type="STRING" id="28445.BHQ20_26190"/>
<dbReference type="InterPro" id="IPR051704">
    <property type="entry name" value="FAD_aromatic-hydroxylase"/>
</dbReference>